<dbReference type="CDD" id="cd00093">
    <property type="entry name" value="HTH_XRE"/>
    <property type="match status" value="1"/>
</dbReference>
<comment type="caution">
    <text evidence="5">The sequence shown here is derived from an EMBL/GenBank/DDBJ whole genome shotgun (WGS) entry which is preliminary data.</text>
</comment>
<dbReference type="Pfam" id="PF13560">
    <property type="entry name" value="HTH_31"/>
    <property type="match status" value="1"/>
</dbReference>
<feature type="region of interest" description="Disordered" evidence="2">
    <location>
        <begin position="67"/>
        <end position="86"/>
    </location>
</feature>
<accession>A0A9D1N1X4</accession>
<dbReference type="GO" id="GO:0003677">
    <property type="term" value="F:DNA binding"/>
    <property type="evidence" value="ECO:0007669"/>
    <property type="project" value="UniProtKB-KW"/>
</dbReference>
<dbReference type="PROSITE" id="PS50943">
    <property type="entry name" value="HTH_CROC1"/>
    <property type="match status" value="1"/>
</dbReference>
<name>A0A9D1N1X4_9FIRM</name>
<keyword evidence="3" id="KW-1133">Transmembrane helix</keyword>
<dbReference type="PANTHER" id="PTHR46558">
    <property type="entry name" value="TRACRIPTIONAL REGULATORY PROTEIN-RELATED-RELATED"/>
    <property type="match status" value="1"/>
</dbReference>
<evidence type="ECO:0000256" key="2">
    <source>
        <dbReference type="SAM" id="MobiDB-lite"/>
    </source>
</evidence>
<dbReference type="EMBL" id="DVNZ01000028">
    <property type="protein sequence ID" value="HIU93688.1"/>
    <property type="molecule type" value="Genomic_DNA"/>
</dbReference>
<dbReference type="SMART" id="SM00530">
    <property type="entry name" value="HTH_XRE"/>
    <property type="match status" value="1"/>
</dbReference>
<feature type="transmembrane region" description="Helical" evidence="3">
    <location>
        <begin position="118"/>
        <end position="137"/>
    </location>
</feature>
<organism evidence="5 6">
    <name type="scientific">Candidatus Aphodomorpha intestinavium</name>
    <dbReference type="NCBI Taxonomy" id="2840672"/>
    <lineage>
        <taxon>Bacteria</taxon>
        <taxon>Bacillati</taxon>
        <taxon>Bacillota</taxon>
        <taxon>Clostridia</taxon>
        <taxon>Eubacteriales</taxon>
        <taxon>Candidatus Aphodomorpha</taxon>
    </lineage>
</organism>
<reference evidence="5" key="2">
    <citation type="journal article" date="2021" name="PeerJ">
        <title>Extensive microbial diversity within the chicken gut microbiome revealed by metagenomics and culture.</title>
        <authorList>
            <person name="Gilroy R."/>
            <person name="Ravi A."/>
            <person name="Getino M."/>
            <person name="Pursley I."/>
            <person name="Horton D.L."/>
            <person name="Alikhan N.F."/>
            <person name="Baker D."/>
            <person name="Gharbi K."/>
            <person name="Hall N."/>
            <person name="Watson M."/>
            <person name="Adriaenssens E.M."/>
            <person name="Foster-Nyarko E."/>
            <person name="Jarju S."/>
            <person name="Secka A."/>
            <person name="Antonio M."/>
            <person name="Oren A."/>
            <person name="Chaudhuri R.R."/>
            <person name="La Ragione R."/>
            <person name="Hildebrand F."/>
            <person name="Pallen M.J."/>
        </authorList>
    </citation>
    <scope>NUCLEOTIDE SEQUENCE</scope>
    <source>
        <strain evidence="5">ChiGjej2B2-16831</strain>
    </source>
</reference>
<dbReference type="Proteomes" id="UP000824128">
    <property type="component" value="Unassembled WGS sequence"/>
</dbReference>
<feature type="domain" description="HTH cro/C1-type" evidence="4">
    <location>
        <begin position="10"/>
        <end position="64"/>
    </location>
</feature>
<evidence type="ECO:0000256" key="3">
    <source>
        <dbReference type="SAM" id="Phobius"/>
    </source>
</evidence>
<dbReference type="SUPFAM" id="SSF47413">
    <property type="entry name" value="lambda repressor-like DNA-binding domains"/>
    <property type="match status" value="1"/>
</dbReference>
<dbReference type="AlphaFoldDB" id="A0A9D1N1X4"/>
<proteinExistence type="predicted"/>
<keyword evidence="3" id="KW-0812">Transmembrane</keyword>
<evidence type="ECO:0000313" key="6">
    <source>
        <dbReference type="Proteomes" id="UP000824128"/>
    </source>
</evidence>
<keyword evidence="1" id="KW-0238">DNA-binding</keyword>
<feature type="region of interest" description="Disordered" evidence="2">
    <location>
        <begin position="91"/>
        <end position="111"/>
    </location>
</feature>
<reference evidence="5" key="1">
    <citation type="submission" date="2020-10" db="EMBL/GenBank/DDBJ databases">
        <authorList>
            <person name="Gilroy R."/>
        </authorList>
    </citation>
    <scope>NUCLEOTIDE SEQUENCE</scope>
    <source>
        <strain evidence="5">ChiGjej2B2-16831</strain>
    </source>
</reference>
<evidence type="ECO:0000256" key="1">
    <source>
        <dbReference type="ARBA" id="ARBA00023125"/>
    </source>
</evidence>
<gene>
    <name evidence="5" type="ORF">IAD24_00875</name>
</gene>
<dbReference type="Gene3D" id="1.10.260.40">
    <property type="entry name" value="lambda repressor-like DNA-binding domains"/>
    <property type="match status" value="1"/>
</dbReference>
<keyword evidence="3" id="KW-0472">Membrane</keyword>
<dbReference type="PANTHER" id="PTHR46558:SF4">
    <property type="entry name" value="DNA-BIDING PHAGE PROTEIN"/>
    <property type="match status" value="1"/>
</dbReference>
<evidence type="ECO:0000313" key="5">
    <source>
        <dbReference type="EMBL" id="HIU93688.1"/>
    </source>
</evidence>
<evidence type="ECO:0000259" key="4">
    <source>
        <dbReference type="PROSITE" id="PS50943"/>
    </source>
</evidence>
<dbReference type="InterPro" id="IPR001387">
    <property type="entry name" value="Cro/C1-type_HTH"/>
</dbReference>
<sequence length="235" mass="24603">MDRGKTGALIASARRTQGLTQQALAGRVHVTAKAVSKWERGRSFPGVDVLPALAAALELPVEALLSGEAPPSPTAEPPSTAAREGGLRAVPEGPAASAERGSARPAAPARNKKRRARLAAALVALSLAAGGVLWRYGGAIFQRGNPIPYLLAAAQLDGDTPFAEVGSGDGVYIAPRGECPALLEFVERTRHVTFVERAGSGYLFSNGVDGLVVQSEVYWGRFTVYQVPMHTLQAP</sequence>
<protein>
    <submittedName>
        <fullName evidence="5">Helix-turn-helix transcriptional regulator</fullName>
    </submittedName>
</protein>
<dbReference type="InterPro" id="IPR010982">
    <property type="entry name" value="Lambda_DNA-bd_dom_sf"/>
</dbReference>